<evidence type="ECO:0000313" key="1">
    <source>
        <dbReference type="EMBL" id="CAC5413996.1"/>
    </source>
</evidence>
<proteinExistence type="predicted"/>
<dbReference type="AlphaFoldDB" id="A0A6J8E1I0"/>
<dbReference type="OrthoDB" id="6071930at2759"/>
<keyword evidence="2" id="KW-1185">Reference proteome</keyword>
<gene>
    <name evidence="1" type="ORF">MCOR_46849</name>
</gene>
<dbReference type="EMBL" id="CACVKT020008308">
    <property type="protein sequence ID" value="CAC5413996.1"/>
    <property type="molecule type" value="Genomic_DNA"/>
</dbReference>
<evidence type="ECO:0000313" key="2">
    <source>
        <dbReference type="Proteomes" id="UP000507470"/>
    </source>
</evidence>
<organism evidence="1 2">
    <name type="scientific">Mytilus coruscus</name>
    <name type="common">Sea mussel</name>
    <dbReference type="NCBI Taxonomy" id="42192"/>
    <lineage>
        <taxon>Eukaryota</taxon>
        <taxon>Metazoa</taxon>
        <taxon>Spiralia</taxon>
        <taxon>Lophotrochozoa</taxon>
        <taxon>Mollusca</taxon>
        <taxon>Bivalvia</taxon>
        <taxon>Autobranchia</taxon>
        <taxon>Pteriomorphia</taxon>
        <taxon>Mytilida</taxon>
        <taxon>Mytiloidea</taxon>
        <taxon>Mytilidae</taxon>
        <taxon>Mytilinae</taxon>
        <taxon>Mytilus</taxon>
    </lineage>
</organism>
<protein>
    <submittedName>
        <fullName evidence="1">Uncharacterized protein</fullName>
    </submittedName>
</protein>
<accession>A0A6J8E1I0</accession>
<name>A0A6J8E1I0_MYTCO</name>
<sequence>MNHLLEQKRQRVPYGDVWNKPFIYLGLTYCNAHLNKSFSKNLILALHIQSDKLQNNLYVGDPLFDIYQGTSEVLMKSNGDVRSIVNVGQRKAVEKLNEYVINLEEGKKHVQCLGELDHLDKDTIQAVLACHLFAPLLSEGKVFVDDTNWNLKDTSKETTIGDNDASRSGSISSVLEVNCPICKKTSIKADNTNFGVADLWHGRADIVIEGDNGSMREIVKIITEDVEEDEDEPVSKRLKLLDEDNLEDIKPNLGISVTSDLLETNIYVQAISQTILNSFLAVKLNKDLRNYFIPSFFVSSIHLYVNFYNVEKDILLVQDQPISIFDINGQVNYWAILSVWMALNFEKFPCKFHGDDSKRSGFQSWLQKLGVLQKYKSDIASKLNSTKKPELKKVTA</sequence>
<reference evidence="1 2" key="1">
    <citation type="submission" date="2020-06" db="EMBL/GenBank/DDBJ databases">
        <authorList>
            <person name="Li R."/>
            <person name="Bekaert M."/>
        </authorList>
    </citation>
    <scope>NUCLEOTIDE SEQUENCE [LARGE SCALE GENOMIC DNA]</scope>
    <source>
        <strain evidence="2">wild</strain>
    </source>
</reference>
<dbReference type="Proteomes" id="UP000507470">
    <property type="component" value="Unassembled WGS sequence"/>
</dbReference>